<comment type="subcellular location">
    <subcellularLocation>
        <location evidence="1">Nucleus</location>
    </subcellularLocation>
</comment>
<accession>A0A0R1DQM9</accession>
<dbReference type="PROSITE" id="PS00028">
    <property type="entry name" value="ZINC_FINGER_C2H2_1"/>
    <property type="match status" value="5"/>
</dbReference>
<feature type="domain" description="ZAD" evidence="10">
    <location>
        <begin position="3"/>
        <end position="79"/>
    </location>
</feature>
<dbReference type="Pfam" id="PF00096">
    <property type="entry name" value="zf-C2H2"/>
    <property type="match status" value="3"/>
</dbReference>
<dbReference type="GO" id="GO:0008270">
    <property type="term" value="F:zinc ion binding"/>
    <property type="evidence" value="ECO:0007669"/>
    <property type="project" value="UniProtKB-UniRule"/>
</dbReference>
<evidence type="ECO:0000259" key="10">
    <source>
        <dbReference type="PROSITE" id="PS51915"/>
    </source>
</evidence>
<evidence type="ECO:0000256" key="5">
    <source>
        <dbReference type="ARBA" id="ARBA00022833"/>
    </source>
</evidence>
<keyword evidence="5 8" id="KW-0862">Zinc</keyword>
<feature type="binding site" evidence="8">
    <location>
        <position position="8"/>
    </location>
    <ligand>
        <name>Zn(2+)</name>
        <dbReference type="ChEBI" id="CHEBI:29105"/>
    </ligand>
</feature>
<keyword evidence="12" id="KW-1185">Reference proteome</keyword>
<dbReference type="PANTHER" id="PTHR24409:SF295">
    <property type="entry name" value="AZ2-RELATED"/>
    <property type="match status" value="1"/>
</dbReference>
<keyword evidence="2 8" id="KW-0479">Metal-binding</keyword>
<dbReference type="SMART" id="SM00355">
    <property type="entry name" value="ZnF_C2H2"/>
    <property type="match status" value="6"/>
</dbReference>
<organism evidence="11 12">
    <name type="scientific">Drosophila yakuba</name>
    <name type="common">Fruit fly</name>
    <dbReference type="NCBI Taxonomy" id="7245"/>
    <lineage>
        <taxon>Eukaryota</taxon>
        <taxon>Metazoa</taxon>
        <taxon>Ecdysozoa</taxon>
        <taxon>Arthropoda</taxon>
        <taxon>Hexapoda</taxon>
        <taxon>Insecta</taxon>
        <taxon>Pterygota</taxon>
        <taxon>Neoptera</taxon>
        <taxon>Endopterygota</taxon>
        <taxon>Diptera</taxon>
        <taxon>Brachycera</taxon>
        <taxon>Muscomorpha</taxon>
        <taxon>Ephydroidea</taxon>
        <taxon>Drosophilidae</taxon>
        <taxon>Drosophila</taxon>
        <taxon>Sophophora</taxon>
    </lineage>
</organism>
<dbReference type="SMR" id="A0A0R1DQM9"/>
<dbReference type="Proteomes" id="UP000002282">
    <property type="component" value="Chromosome 2L"/>
</dbReference>
<evidence type="ECO:0000256" key="4">
    <source>
        <dbReference type="ARBA" id="ARBA00022771"/>
    </source>
</evidence>
<feature type="domain" description="C2H2-type" evidence="9">
    <location>
        <begin position="314"/>
        <end position="341"/>
    </location>
</feature>
<dbReference type="GO" id="GO:0000977">
    <property type="term" value="F:RNA polymerase II transcription regulatory region sequence-specific DNA binding"/>
    <property type="evidence" value="ECO:0007669"/>
    <property type="project" value="TreeGrafter"/>
</dbReference>
<dbReference type="AlphaFoldDB" id="A0A0R1DQM9"/>
<dbReference type="FunFam" id="3.30.160.60:FF:002169">
    <property type="entry name" value="Zgc:174573"/>
    <property type="match status" value="1"/>
</dbReference>
<feature type="domain" description="C2H2-type" evidence="9">
    <location>
        <begin position="191"/>
        <end position="218"/>
    </location>
</feature>
<evidence type="ECO:0000256" key="7">
    <source>
        <dbReference type="PROSITE-ProRule" id="PRU00042"/>
    </source>
</evidence>
<feature type="domain" description="C2H2-type" evidence="9">
    <location>
        <begin position="275"/>
        <end position="295"/>
    </location>
</feature>
<dbReference type="GO" id="GO:0005634">
    <property type="term" value="C:nucleus"/>
    <property type="evidence" value="ECO:0007669"/>
    <property type="project" value="UniProtKB-SubCell"/>
</dbReference>
<dbReference type="FunFam" id="3.30.160.60:FF:001157">
    <property type="entry name" value="Zinc finger protein 793"/>
    <property type="match status" value="1"/>
</dbReference>
<protein>
    <recommendedName>
        <fullName evidence="13">Protein krueppel</fullName>
    </recommendedName>
</protein>
<dbReference type="OrthoDB" id="4748970at2759"/>
<evidence type="ECO:0000313" key="11">
    <source>
        <dbReference type="EMBL" id="KRJ97281.1"/>
    </source>
</evidence>
<evidence type="ECO:0000256" key="8">
    <source>
        <dbReference type="PROSITE-ProRule" id="PRU01263"/>
    </source>
</evidence>
<dbReference type="SUPFAM" id="SSF57716">
    <property type="entry name" value="Glucocorticoid receptor-like (DNA-binding domain)"/>
    <property type="match status" value="1"/>
</dbReference>
<dbReference type="PROSITE" id="PS51915">
    <property type="entry name" value="ZAD"/>
    <property type="match status" value="1"/>
</dbReference>
<sequence>MKEKCRVCWLKHQNMVNIFKQTVEFEITLAEMISQSTGYPVQKGDPFSEFICLICLKDTQNAYRSRPTYDPDHELTCQVKKEMIDDSLQEADYNDSQGSQYGEETEQFACLVKNEPLEEDFLDNDISVTAPYQIGEQNEDLSCEKIKKVKKKVKGSAKKALPLSCLHCSETFRSKYFLDLHKQVHMKEPKYSCIHCPKTFATLYQHKSHMVTHTGERTHKCPQCLKSFIGSSNLQTHLRIHTGERPFKCLKCPKTFIQKTHLVNHNRTHTGERPFSCPKCLKTFRQPANLQAHLKGQCESLISRVKSRKEKSLFKCVHCSSSFKDQNDLLDHIHIHNALFEEEVCKMSNNENDQLNDIKVDIFKDDEQDNSNLEANMKVCPNEHLKTFEYYR</sequence>
<dbReference type="SUPFAM" id="SSF57667">
    <property type="entry name" value="beta-beta-alpha zinc fingers"/>
    <property type="match status" value="4"/>
</dbReference>
<feature type="binding site" evidence="8">
    <location>
        <position position="52"/>
    </location>
    <ligand>
        <name>Zn(2+)</name>
        <dbReference type="ChEBI" id="CHEBI:29105"/>
    </ligand>
</feature>
<dbReference type="InterPro" id="IPR012934">
    <property type="entry name" value="Znf_AD"/>
</dbReference>
<evidence type="ECO:0000256" key="3">
    <source>
        <dbReference type="ARBA" id="ARBA00022737"/>
    </source>
</evidence>
<evidence type="ECO:0000313" key="12">
    <source>
        <dbReference type="Proteomes" id="UP000002282"/>
    </source>
</evidence>
<reference evidence="11 12" key="2">
    <citation type="journal article" date="2007" name="PLoS Biol.">
        <title>Principles of genome evolution in the Drosophila melanogaster species group.</title>
        <authorList>
            <person name="Ranz J.M."/>
            <person name="Maurin D."/>
            <person name="Chan Y.S."/>
            <person name="von Grotthuss M."/>
            <person name="Hillier L.W."/>
            <person name="Roote J."/>
            <person name="Ashburner M."/>
            <person name="Bergman C.M."/>
        </authorList>
    </citation>
    <scope>NUCLEOTIDE SEQUENCE [LARGE SCALE GENOMIC DNA]</scope>
    <source>
        <strain evidence="12">Tai18E2 / Tucson 14021-0261.01</strain>
    </source>
</reference>
<name>A0A0R1DQM9_DROYA</name>
<feature type="binding site" evidence="8">
    <location>
        <position position="5"/>
    </location>
    <ligand>
        <name>Zn(2+)</name>
        <dbReference type="ChEBI" id="CHEBI:29105"/>
    </ligand>
</feature>
<dbReference type="GO" id="GO:0000981">
    <property type="term" value="F:DNA-binding transcription factor activity, RNA polymerase II-specific"/>
    <property type="evidence" value="ECO:0007669"/>
    <property type="project" value="TreeGrafter"/>
</dbReference>
<dbReference type="PROSITE" id="PS50157">
    <property type="entry name" value="ZINC_FINGER_C2H2_2"/>
    <property type="match status" value="6"/>
</dbReference>
<dbReference type="InterPro" id="IPR036236">
    <property type="entry name" value="Znf_C2H2_sf"/>
</dbReference>
<evidence type="ECO:0000256" key="6">
    <source>
        <dbReference type="ARBA" id="ARBA00023242"/>
    </source>
</evidence>
<dbReference type="InterPro" id="IPR013087">
    <property type="entry name" value="Znf_C2H2_type"/>
</dbReference>
<feature type="binding site" evidence="8">
    <location>
        <position position="55"/>
    </location>
    <ligand>
        <name>Zn(2+)</name>
        <dbReference type="ChEBI" id="CHEBI:29105"/>
    </ligand>
</feature>
<dbReference type="FunFam" id="3.30.160.60:FF:001049">
    <property type="entry name" value="zinc finger protein 319"/>
    <property type="match status" value="1"/>
</dbReference>
<dbReference type="EMBL" id="CM000157">
    <property type="protein sequence ID" value="KRJ97281.1"/>
    <property type="molecule type" value="Genomic_DNA"/>
</dbReference>
<reference evidence="11 12" key="1">
    <citation type="journal article" date="2007" name="Nature">
        <title>Evolution of genes and genomes on the Drosophila phylogeny.</title>
        <authorList>
            <consortium name="Drosophila 12 Genomes Consortium"/>
            <person name="Clark A.G."/>
            <person name="Eisen M.B."/>
            <person name="Smith D.R."/>
            <person name="Bergman C.M."/>
            <person name="Oliver B."/>
            <person name="Markow T.A."/>
            <person name="Kaufman T.C."/>
            <person name="Kellis M."/>
            <person name="Gelbart W."/>
            <person name="Iyer V.N."/>
            <person name="Pollard D.A."/>
            <person name="Sackton T.B."/>
            <person name="Larracuente A.M."/>
            <person name="Singh N.D."/>
            <person name="Abad J.P."/>
            <person name="Abt D.N."/>
            <person name="Adryan B."/>
            <person name="Aguade M."/>
            <person name="Akashi H."/>
            <person name="Anderson W.W."/>
            <person name="Aquadro C.F."/>
            <person name="Ardell D.H."/>
            <person name="Arguello R."/>
            <person name="Artieri C.G."/>
            <person name="Barbash D.A."/>
            <person name="Barker D."/>
            <person name="Barsanti P."/>
            <person name="Batterham P."/>
            <person name="Batzoglou S."/>
            <person name="Begun D."/>
            <person name="Bhutkar A."/>
            <person name="Blanco E."/>
            <person name="Bosak S.A."/>
            <person name="Bradley R.K."/>
            <person name="Brand A.D."/>
            <person name="Brent M.R."/>
            <person name="Brooks A.N."/>
            <person name="Brown R.H."/>
            <person name="Butlin R.K."/>
            <person name="Caggese C."/>
            <person name="Calvi B.R."/>
            <person name="Bernardo de Carvalho A."/>
            <person name="Caspi A."/>
            <person name="Castrezana S."/>
            <person name="Celniker S.E."/>
            <person name="Chang J.L."/>
            <person name="Chapple C."/>
            <person name="Chatterji S."/>
            <person name="Chinwalla A."/>
            <person name="Civetta A."/>
            <person name="Clifton S.W."/>
            <person name="Comeron J.M."/>
            <person name="Costello J.C."/>
            <person name="Coyne J.A."/>
            <person name="Daub J."/>
            <person name="David R.G."/>
            <person name="Delcher A.L."/>
            <person name="Delehaunty K."/>
            <person name="Do C.B."/>
            <person name="Ebling H."/>
            <person name="Edwards K."/>
            <person name="Eickbush T."/>
            <person name="Evans J.D."/>
            <person name="Filipski A."/>
            <person name="Findeiss S."/>
            <person name="Freyhult E."/>
            <person name="Fulton L."/>
            <person name="Fulton R."/>
            <person name="Garcia A.C."/>
            <person name="Gardiner A."/>
            <person name="Garfield D.A."/>
            <person name="Garvin B.E."/>
            <person name="Gibson G."/>
            <person name="Gilbert D."/>
            <person name="Gnerre S."/>
            <person name="Godfrey J."/>
            <person name="Good R."/>
            <person name="Gotea V."/>
            <person name="Gravely B."/>
            <person name="Greenberg A.J."/>
            <person name="Griffiths-Jones S."/>
            <person name="Gross S."/>
            <person name="Guigo R."/>
            <person name="Gustafson E.A."/>
            <person name="Haerty W."/>
            <person name="Hahn M.W."/>
            <person name="Halligan D.L."/>
            <person name="Halpern A.L."/>
            <person name="Halter G.M."/>
            <person name="Han M.V."/>
            <person name="Heger A."/>
            <person name="Hillier L."/>
            <person name="Hinrichs A.S."/>
            <person name="Holmes I."/>
            <person name="Hoskins R.A."/>
            <person name="Hubisz M.J."/>
            <person name="Hultmark D."/>
            <person name="Huntley M.A."/>
            <person name="Jaffe D.B."/>
            <person name="Jagadeeshan S."/>
            <person name="Jeck W.R."/>
            <person name="Johnson J."/>
            <person name="Jones C.D."/>
            <person name="Jordan W.C."/>
            <person name="Karpen G.H."/>
            <person name="Kataoka E."/>
            <person name="Keightley P.D."/>
            <person name="Kheradpour P."/>
            <person name="Kirkness E.F."/>
            <person name="Koerich L.B."/>
            <person name="Kristiansen K."/>
            <person name="Kudrna D."/>
            <person name="Kulathinal R.J."/>
            <person name="Kumar S."/>
            <person name="Kwok R."/>
            <person name="Lander E."/>
            <person name="Langley C.H."/>
            <person name="Lapoint R."/>
            <person name="Lazzaro B.P."/>
            <person name="Lee S.J."/>
            <person name="Levesque L."/>
            <person name="Li R."/>
            <person name="Lin C.F."/>
            <person name="Lin M.F."/>
            <person name="Lindblad-Toh K."/>
            <person name="Llopart A."/>
            <person name="Long M."/>
            <person name="Low L."/>
            <person name="Lozovsky E."/>
            <person name="Lu J."/>
            <person name="Luo M."/>
            <person name="Machado C.A."/>
            <person name="Makalowski W."/>
            <person name="Marzo M."/>
            <person name="Matsuda M."/>
            <person name="Matzkin L."/>
            <person name="McAllister B."/>
            <person name="McBride C.S."/>
            <person name="McKernan B."/>
            <person name="McKernan K."/>
            <person name="Mendez-Lago M."/>
            <person name="Minx P."/>
            <person name="Mollenhauer M.U."/>
            <person name="Montooth K."/>
            <person name="Mount S.M."/>
            <person name="Mu X."/>
            <person name="Myers E."/>
            <person name="Negre B."/>
            <person name="Newfeld S."/>
            <person name="Nielsen R."/>
            <person name="Noor M.A."/>
            <person name="O'Grady P."/>
            <person name="Pachter L."/>
            <person name="Papaceit M."/>
            <person name="Parisi M.J."/>
            <person name="Parisi M."/>
            <person name="Parts L."/>
            <person name="Pedersen J.S."/>
            <person name="Pesole G."/>
            <person name="Phillippy A.M."/>
            <person name="Ponting C.P."/>
            <person name="Pop M."/>
            <person name="Porcelli D."/>
            <person name="Powell J.R."/>
            <person name="Prohaska S."/>
            <person name="Pruitt K."/>
            <person name="Puig M."/>
            <person name="Quesneville H."/>
            <person name="Ram K.R."/>
            <person name="Rand D."/>
            <person name="Rasmussen M.D."/>
            <person name="Reed L.K."/>
            <person name="Reenan R."/>
            <person name="Reily A."/>
            <person name="Remington K.A."/>
            <person name="Rieger T.T."/>
            <person name="Ritchie M.G."/>
            <person name="Robin C."/>
            <person name="Rogers Y.H."/>
            <person name="Rohde C."/>
            <person name="Rozas J."/>
            <person name="Rubenfield M.J."/>
            <person name="Ruiz A."/>
            <person name="Russo S."/>
            <person name="Salzberg S.L."/>
            <person name="Sanchez-Gracia A."/>
            <person name="Saranga D.J."/>
            <person name="Sato H."/>
            <person name="Schaeffer S.W."/>
            <person name="Schatz M.C."/>
            <person name="Schlenke T."/>
            <person name="Schwartz R."/>
            <person name="Segarra C."/>
            <person name="Singh R.S."/>
            <person name="Sirot L."/>
            <person name="Sirota M."/>
            <person name="Sisneros N.B."/>
            <person name="Smith C.D."/>
            <person name="Smith T.F."/>
            <person name="Spieth J."/>
            <person name="Stage D.E."/>
            <person name="Stark A."/>
            <person name="Stephan W."/>
            <person name="Strausberg R.L."/>
            <person name="Strempel S."/>
            <person name="Sturgill D."/>
            <person name="Sutton G."/>
            <person name="Sutton G.G."/>
            <person name="Tao W."/>
            <person name="Teichmann S."/>
            <person name="Tobari Y.N."/>
            <person name="Tomimura Y."/>
            <person name="Tsolas J.M."/>
            <person name="Valente V.L."/>
            <person name="Venter E."/>
            <person name="Venter J.C."/>
            <person name="Vicario S."/>
            <person name="Vieira F.G."/>
            <person name="Vilella A.J."/>
            <person name="Villasante A."/>
            <person name="Walenz B."/>
            <person name="Wang J."/>
            <person name="Wasserman M."/>
            <person name="Watts T."/>
            <person name="Wilson D."/>
            <person name="Wilson R.K."/>
            <person name="Wing R.A."/>
            <person name="Wolfner M.F."/>
            <person name="Wong A."/>
            <person name="Wong G.K."/>
            <person name="Wu C.I."/>
            <person name="Wu G."/>
            <person name="Yamamoto D."/>
            <person name="Yang H.P."/>
            <person name="Yang S.P."/>
            <person name="Yorke J.A."/>
            <person name="Yoshida K."/>
            <person name="Zdobnov E."/>
            <person name="Zhang P."/>
            <person name="Zhang Y."/>
            <person name="Zimin A.V."/>
            <person name="Baldwin J."/>
            <person name="Abdouelleil A."/>
            <person name="Abdulkadir J."/>
            <person name="Abebe A."/>
            <person name="Abera B."/>
            <person name="Abreu J."/>
            <person name="Acer S.C."/>
            <person name="Aftuck L."/>
            <person name="Alexander A."/>
            <person name="An P."/>
            <person name="Anderson E."/>
            <person name="Anderson S."/>
            <person name="Arachi H."/>
            <person name="Azer M."/>
            <person name="Bachantsang P."/>
            <person name="Barry A."/>
            <person name="Bayul T."/>
            <person name="Berlin A."/>
            <person name="Bessette D."/>
            <person name="Bloom T."/>
            <person name="Blye J."/>
            <person name="Boguslavskiy L."/>
            <person name="Bonnet C."/>
            <person name="Boukhgalter B."/>
            <person name="Bourzgui I."/>
            <person name="Brown A."/>
            <person name="Cahill P."/>
            <person name="Channer S."/>
            <person name="Cheshatsang Y."/>
            <person name="Chuda L."/>
            <person name="Citroen M."/>
            <person name="Collymore A."/>
            <person name="Cooke P."/>
            <person name="Costello M."/>
            <person name="D'Aco K."/>
            <person name="Daza R."/>
            <person name="De Haan G."/>
            <person name="DeGray S."/>
            <person name="DeMaso C."/>
            <person name="Dhargay N."/>
            <person name="Dooley K."/>
            <person name="Dooley E."/>
            <person name="Doricent M."/>
            <person name="Dorje P."/>
            <person name="Dorjee K."/>
            <person name="Dupes A."/>
            <person name="Elong R."/>
            <person name="Falk J."/>
            <person name="Farina A."/>
            <person name="Faro S."/>
            <person name="Ferguson D."/>
            <person name="Fisher S."/>
            <person name="Foley C.D."/>
            <person name="Franke A."/>
            <person name="Friedrich D."/>
            <person name="Gadbois L."/>
            <person name="Gearin G."/>
            <person name="Gearin C.R."/>
            <person name="Giannoukos G."/>
            <person name="Goode T."/>
            <person name="Graham J."/>
            <person name="Grandbois E."/>
            <person name="Grewal S."/>
            <person name="Gyaltsen K."/>
            <person name="Hafez N."/>
            <person name="Hagos B."/>
            <person name="Hall J."/>
            <person name="Henson C."/>
            <person name="Hollinger A."/>
            <person name="Honan T."/>
            <person name="Huard M.D."/>
            <person name="Hughes L."/>
            <person name="Hurhula B."/>
            <person name="Husby M.E."/>
            <person name="Kamat A."/>
            <person name="Kanga B."/>
            <person name="Kashin S."/>
            <person name="Khazanovich D."/>
            <person name="Kisner P."/>
            <person name="Lance K."/>
            <person name="Lara M."/>
            <person name="Lee W."/>
            <person name="Lennon N."/>
            <person name="Letendre F."/>
            <person name="LeVine R."/>
            <person name="Lipovsky A."/>
            <person name="Liu X."/>
            <person name="Liu J."/>
            <person name="Liu S."/>
            <person name="Lokyitsang T."/>
            <person name="Lokyitsang Y."/>
            <person name="Lubonja R."/>
            <person name="Lui A."/>
            <person name="MacDonald P."/>
            <person name="Magnisalis V."/>
            <person name="Maru K."/>
            <person name="Matthews C."/>
            <person name="McCusker W."/>
            <person name="McDonough S."/>
            <person name="Mehta T."/>
            <person name="Meldrim J."/>
            <person name="Meneus L."/>
            <person name="Mihai O."/>
            <person name="Mihalev A."/>
            <person name="Mihova T."/>
            <person name="Mittelman R."/>
            <person name="Mlenga V."/>
            <person name="Montmayeur A."/>
            <person name="Mulrain L."/>
            <person name="Navidi A."/>
            <person name="Naylor J."/>
            <person name="Negash T."/>
            <person name="Nguyen T."/>
            <person name="Nguyen N."/>
            <person name="Nicol R."/>
            <person name="Norbu C."/>
            <person name="Norbu N."/>
            <person name="Novod N."/>
            <person name="O'Neill B."/>
            <person name="Osman S."/>
            <person name="Markiewicz E."/>
            <person name="Oyono O.L."/>
            <person name="Patti C."/>
            <person name="Phunkhang P."/>
            <person name="Pierre F."/>
            <person name="Priest M."/>
            <person name="Raghuraman S."/>
            <person name="Rege F."/>
            <person name="Reyes R."/>
            <person name="Rise C."/>
            <person name="Rogov P."/>
            <person name="Ross K."/>
            <person name="Ryan E."/>
            <person name="Settipalli S."/>
            <person name="Shea T."/>
            <person name="Sherpa N."/>
            <person name="Shi L."/>
            <person name="Shih D."/>
            <person name="Sparrow T."/>
            <person name="Spaulding J."/>
            <person name="Stalker J."/>
            <person name="Stange-Thomann N."/>
            <person name="Stavropoulos S."/>
            <person name="Stone C."/>
            <person name="Strader C."/>
            <person name="Tesfaye S."/>
            <person name="Thomson T."/>
            <person name="Thoulutsang Y."/>
            <person name="Thoulutsang D."/>
            <person name="Topham K."/>
            <person name="Topping I."/>
            <person name="Tsamla T."/>
            <person name="Vassiliev H."/>
            <person name="Vo A."/>
            <person name="Wangchuk T."/>
            <person name="Wangdi T."/>
            <person name="Weiand M."/>
            <person name="Wilkinson J."/>
            <person name="Wilson A."/>
            <person name="Yadav S."/>
            <person name="Young G."/>
            <person name="Yu Q."/>
            <person name="Zembek L."/>
            <person name="Zhong D."/>
            <person name="Zimmer A."/>
            <person name="Zwirko Z."/>
            <person name="Jaffe D.B."/>
            <person name="Alvarez P."/>
            <person name="Brockman W."/>
            <person name="Butler J."/>
            <person name="Chin C."/>
            <person name="Gnerre S."/>
            <person name="Grabherr M."/>
            <person name="Kleber M."/>
            <person name="Mauceli E."/>
            <person name="MacCallum I."/>
        </authorList>
    </citation>
    <scope>NUCLEOTIDE SEQUENCE [LARGE SCALE GENOMIC DNA]</scope>
    <source>
        <strain evidence="12">Tai18E2 / Tucson 14021-0261.01</strain>
    </source>
</reference>
<evidence type="ECO:0000256" key="2">
    <source>
        <dbReference type="ARBA" id="ARBA00022723"/>
    </source>
</evidence>
<feature type="domain" description="C2H2-type" evidence="9">
    <location>
        <begin position="163"/>
        <end position="190"/>
    </location>
</feature>
<dbReference type="Pfam" id="PF07776">
    <property type="entry name" value="zf-AD"/>
    <property type="match status" value="1"/>
</dbReference>
<evidence type="ECO:0008006" key="13">
    <source>
        <dbReference type="Google" id="ProtNLM"/>
    </source>
</evidence>
<keyword evidence="3" id="KW-0677">Repeat</keyword>
<evidence type="ECO:0000256" key="1">
    <source>
        <dbReference type="ARBA" id="ARBA00004123"/>
    </source>
</evidence>
<proteinExistence type="predicted"/>
<feature type="domain" description="C2H2-type" evidence="9">
    <location>
        <begin position="247"/>
        <end position="274"/>
    </location>
</feature>
<dbReference type="Gene3D" id="3.30.160.60">
    <property type="entry name" value="Classic Zinc Finger"/>
    <property type="match status" value="5"/>
</dbReference>
<evidence type="ECO:0000259" key="9">
    <source>
        <dbReference type="PROSITE" id="PS50157"/>
    </source>
</evidence>
<feature type="domain" description="C2H2-type" evidence="9">
    <location>
        <begin position="219"/>
        <end position="246"/>
    </location>
</feature>
<keyword evidence="4 7" id="KW-0863">Zinc-finger</keyword>
<dbReference type="PANTHER" id="PTHR24409">
    <property type="entry name" value="ZINC FINGER PROTEIN 142"/>
    <property type="match status" value="1"/>
</dbReference>
<keyword evidence="6" id="KW-0539">Nucleus</keyword>
<gene>
    <name evidence="11" type="primary">Dyak\GE27700</name>
    <name evidence="11" type="synonym">GE27700</name>
    <name evidence="11" type="ORF">Dyak_GE27700</name>
</gene>
<dbReference type="KEGG" id="dya:Dyak_GE27700"/>